<evidence type="ECO:0000313" key="3">
    <source>
        <dbReference type="EMBL" id="QOV90586.1"/>
    </source>
</evidence>
<dbReference type="RefSeq" id="WP_206293679.1">
    <property type="nucleotide sequence ID" value="NZ_CP063458.1"/>
</dbReference>
<reference evidence="3 4" key="1">
    <citation type="submission" date="2020-10" db="EMBL/GenBank/DDBJ databases">
        <title>Wide distribution of Phycisphaera-like planctomycetes from WD2101 soil group in peatlands and genome analysis of the first cultivated representative.</title>
        <authorList>
            <person name="Dedysh S.N."/>
            <person name="Beletsky A.V."/>
            <person name="Ivanova A."/>
            <person name="Kulichevskaya I.S."/>
            <person name="Suzina N.E."/>
            <person name="Philippov D.A."/>
            <person name="Rakitin A.L."/>
            <person name="Mardanov A.V."/>
            <person name="Ravin N.V."/>
        </authorList>
    </citation>
    <scope>NUCLEOTIDE SEQUENCE [LARGE SCALE GENOMIC DNA]</scope>
    <source>
        <strain evidence="3 4">M1803</strain>
    </source>
</reference>
<feature type="chain" id="PRO_5034696943" evidence="2">
    <location>
        <begin position="27"/>
        <end position="346"/>
    </location>
</feature>
<keyword evidence="2" id="KW-0732">Signal</keyword>
<feature type="repeat" description="WD" evidence="1">
    <location>
        <begin position="117"/>
        <end position="147"/>
    </location>
</feature>
<dbReference type="PANTHER" id="PTHR19879">
    <property type="entry name" value="TRANSCRIPTION INITIATION FACTOR TFIID"/>
    <property type="match status" value="1"/>
</dbReference>
<dbReference type="PANTHER" id="PTHR19879:SF9">
    <property type="entry name" value="TRANSCRIPTION INITIATION FACTOR TFIID SUBUNIT 5"/>
    <property type="match status" value="1"/>
</dbReference>
<dbReference type="EMBL" id="CP063458">
    <property type="protein sequence ID" value="QOV90586.1"/>
    <property type="molecule type" value="Genomic_DNA"/>
</dbReference>
<dbReference type="PROSITE" id="PS50294">
    <property type="entry name" value="WD_REPEATS_REGION"/>
    <property type="match status" value="1"/>
</dbReference>
<accession>A0A7M2WYN7</accession>
<dbReference type="SMART" id="SM00320">
    <property type="entry name" value="WD40"/>
    <property type="match status" value="6"/>
</dbReference>
<proteinExistence type="predicted"/>
<dbReference type="KEGG" id="hbs:IPV69_04265"/>
<dbReference type="Proteomes" id="UP000593765">
    <property type="component" value="Chromosome"/>
</dbReference>
<evidence type="ECO:0000256" key="1">
    <source>
        <dbReference type="PROSITE-ProRule" id="PRU00221"/>
    </source>
</evidence>
<dbReference type="CDD" id="cd00200">
    <property type="entry name" value="WD40"/>
    <property type="match status" value="1"/>
</dbReference>
<feature type="repeat" description="WD" evidence="1">
    <location>
        <begin position="165"/>
        <end position="206"/>
    </location>
</feature>
<evidence type="ECO:0000256" key="2">
    <source>
        <dbReference type="SAM" id="SignalP"/>
    </source>
</evidence>
<protein>
    <submittedName>
        <fullName evidence="3">WD40 repeat domain-containing protein</fullName>
    </submittedName>
</protein>
<dbReference type="InterPro" id="IPR015943">
    <property type="entry name" value="WD40/YVTN_repeat-like_dom_sf"/>
</dbReference>
<name>A0A7M2WYN7_9BACT</name>
<evidence type="ECO:0000313" key="4">
    <source>
        <dbReference type="Proteomes" id="UP000593765"/>
    </source>
</evidence>
<dbReference type="AlphaFoldDB" id="A0A7M2WYN7"/>
<dbReference type="InterPro" id="IPR001680">
    <property type="entry name" value="WD40_rpt"/>
</dbReference>
<dbReference type="Pfam" id="PF00400">
    <property type="entry name" value="WD40"/>
    <property type="match status" value="5"/>
</dbReference>
<keyword evidence="1" id="KW-0853">WD repeat</keyword>
<sequence length="346" mass="36186">MRYKPGSLLAGLFATLVVMPLSVAFAQDPSTRARTTPVVACAYSPNGGSLVIARHDRVEVRNVLAGDSRTLDIKIPRAAAIAFDPTGQLLAVAGGTPGESGVVILWDFKASKSLAKVEGMTDLATAVAFSPDGSLLAVGSADRTVRLTRIDRKRDALQTRSAGVLVGHGGAVTSVVFSPDSKLIATSSVDRSIKVWTVTDGALLRTLSNHTDSVHAIAGRSHSDPKAPWTIASASDDRTVRIWQPGIGRMVRIVRGHEGPVLAVAWAADGKTLLSLGTEGIVRAIECDGDQILRSVPAHADWGYAIAVSPDGRSFATGGWAGDVVIWKIDKSGSISPADSKPGSTR</sequence>
<dbReference type="SUPFAM" id="SSF50978">
    <property type="entry name" value="WD40 repeat-like"/>
    <property type="match status" value="1"/>
</dbReference>
<organism evidence="3 4">
    <name type="scientific">Humisphaera borealis</name>
    <dbReference type="NCBI Taxonomy" id="2807512"/>
    <lineage>
        <taxon>Bacteria</taxon>
        <taxon>Pseudomonadati</taxon>
        <taxon>Planctomycetota</taxon>
        <taxon>Phycisphaerae</taxon>
        <taxon>Tepidisphaerales</taxon>
        <taxon>Tepidisphaeraceae</taxon>
        <taxon>Humisphaera</taxon>
    </lineage>
</organism>
<keyword evidence="4" id="KW-1185">Reference proteome</keyword>
<gene>
    <name evidence="3" type="ORF">IPV69_04265</name>
</gene>
<dbReference type="Gene3D" id="2.130.10.10">
    <property type="entry name" value="YVTN repeat-like/Quinoprotein amine dehydrogenase"/>
    <property type="match status" value="2"/>
</dbReference>
<feature type="signal peptide" evidence="2">
    <location>
        <begin position="1"/>
        <end position="26"/>
    </location>
</feature>
<dbReference type="InterPro" id="IPR036322">
    <property type="entry name" value="WD40_repeat_dom_sf"/>
</dbReference>
<dbReference type="PROSITE" id="PS50082">
    <property type="entry name" value="WD_REPEATS_2"/>
    <property type="match status" value="3"/>
</dbReference>
<feature type="repeat" description="WD" evidence="1">
    <location>
        <begin position="296"/>
        <end position="337"/>
    </location>
</feature>